<keyword evidence="5" id="KW-0596">Phosphopantetheine</keyword>
<dbReference type="GO" id="GO:0043041">
    <property type="term" value="P:amino acid activation for nonribosomal peptide biosynthetic process"/>
    <property type="evidence" value="ECO:0007669"/>
    <property type="project" value="TreeGrafter"/>
</dbReference>
<evidence type="ECO:0000313" key="11">
    <source>
        <dbReference type="EMBL" id="PHV68072.1"/>
    </source>
</evidence>
<dbReference type="InterPro" id="IPR057737">
    <property type="entry name" value="Condensation_MtbB-like"/>
</dbReference>
<evidence type="ECO:0000256" key="7">
    <source>
        <dbReference type="ARBA" id="ARBA00022598"/>
    </source>
</evidence>
<dbReference type="InterPro" id="IPR045851">
    <property type="entry name" value="AMP-bd_C_sf"/>
</dbReference>
<dbReference type="SMART" id="SM00823">
    <property type="entry name" value="PKS_PP"/>
    <property type="match status" value="2"/>
</dbReference>
<dbReference type="SUPFAM" id="SSF56801">
    <property type="entry name" value="Acetyl-CoA synthetase-like"/>
    <property type="match status" value="1"/>
</dbReference>
<dbReference type="Pfam" id="PF00550">
    <property type="entry name" value="PP-binding"/>
    <property type="match status" value="2"/>
</dbReference>
<evidence type="ECO:0000256" key="4">
    <source>
        <dbReference type="ARBA" id="ARBA00016743"/>
    </source>
</evidence>
<dbReference type="Proteomes" id="UP000225108">
    <property type="component" value="Unassembled WGS sequence"/>
</dbReference>
<dbReference type="InterPro" id="IPR006162">
    <property type="entry name" value="Ppantetheine_attach_site"/>
</dbReference>
<dbReference type="InterPro" id="IPR042099">
    <property type="entry name" value="ANL_N_sf"/>
</dbReference>
<dbReference type="FunFam" id="1.10.1200.10:FF:000016">
    <property type="entry name" value="Non-ribosomal peptide synthase"/>
    <property type="match status" value="1"/>
</dbReference>
<dbReference type="Gene3D" id="3.30.300.30">
    <property type="match status" value="1"/>
</dbReference>
<evidence type="ECO:0000256" key="6">
    <source>
        <dbReference type="ARBA" id="ARBA00022553"/>
    </source>
</evidence>
<dbReference type="GO" id="GO:0016874">
    <property type="term" value="F:ligase activity"/>
    <property type="evidence" value="ECO:0007669"/>
    <property type="project" value="UniProtKB-KW"/>
</dbReference>
<dbReference type="Gene3D" id="3.40.50.12780">
    <property type="entry name" value="N-terminal domain of ligase-like"/>
    <property type="match status" value="1"/>
</dbReference>
<dbReference type="InterPro" id="IPR036736">
    <property type="entry name" value="ACP-like_sf"/>
</dbReference>
<dbReference type="GO" id="GO:0005737">
    <property type="term" value="C:cytoplasm"/>
    <property type="evidence" value="ECO:0007669"/>
    <property type="project" value="TreeGrafter"/>
</dbReference>
<proteinExistence type="inferred from homology"/>
<reference evidence="11 12" key="1">
    <citation type="submission" date="2017-10" db="EMBL/GenBank/DDBJ databases">
        <title>The draft genome sequence of Williamsia sp. BULT 1.1 isolated from the semi-arid grassland soils from South Africa.</title>
        <authorList>
            <person name="Kabwe M.H."/>
            <person name="Govender N."/>
            <person name="Mutseka Lunga P."/>
            <person name="Vikram S."/>
            <person name="Makhalanyane T.P."/>
        </authorList>
    </citation>
    <scope>NUCLEOTIDE SEQUENCE [LARGE SCALE GENOMIC DNA]</scope>
    <source>
        <strain evidence="11 12">BULT 1.1</strain>
    </source>
</reference>
<dbReference type="Gene3D" id="1.10.1200.10">
    <property type="entry name" value="ACP-like"/>
    <property type="match status" value="1"/>
</dbReference>
<evidence type="ECO:0000256" key="3">
    <source>
        <dbReference type="ARBA" id="ARBA00007380"/>
    </source>
</evidence>
<dbReference type="InterPro" id="IPR020806">
    <property type="entry name" value="PKS_PP-bd"/>
</dbReference>
<comment type="similarity">
    <text evidence="3">Belongs to the ATP-dependent AMP-binding enzyme family. MbtB subfamily.</text>
</comment>
<dbReference type="GO" id="GO:0031177">
    <property type="term" value="F:phosphopantetheine binding"/>
    <property type="evidence" value="ECO:0007669"/>
    <property type="project" value="InterPro"/>
</dbReference>
<sequence>MNDGTEPTDKVGLDEIRRQIAEQLGCSPDTIDDDADLIGLGLDSIRMMKIAGGWRKRGHNVNFAQLAEAPSVAAWANLIGGDPESARSQADEVSIPPSTQEQSASPDAPHEALAESGPFPLAPMQHAYWIGRSEGQDLGGVAAHLYVEFDGADVDPSRLREAVARLVAAHPMLRVQILSDGTQRVLAEPGRAVFDVVDLRSVGDAQVEQVLNELRQNKSHQMLPIEEGQVLDITLTLLPDGRTRLHVDVDMIAGDAMSYRTMLADLAAAYHGRSLPATEFTYRDYLAWRDEHPDVNRSRDQQWWSKRLDELPSAPALPLVPRSQRTDEHRVVRHHHWIDAAAKETLIAAAHERGVTVAMALASVFAESIARWSSTPRFLLNLPLFQREAVHPDADRLIGDFTTSVLLDVDASAHSSILDRARALQKVMHANGSHASYSGLEVLRDLGRHRGEQVLAPVVYTSALNLGELFDDDVVHTFGDPEWIVSQGPQVLLDAQVTEVRGGLLLNWDVRESAFSPGVVDAMFNQYRVAVDRLTLSKAAWEAATTPQLPLDQRAVRDRVNATDHPTSGQVLHEGFFSWAATTPEAAAIRFGAEGLLTYREVGAAALAVAGALHQAGVKPGQAVAVQLPKGPEQIIATLGILAAGASYVPVGHDQPAARRAHILAAGQVVAWVGATPDPHLPTGLTALTYTDAAQCPAPLAEAVIPDRESVAYVLFTSGSTGIPKGVEVPHRAVMNTIDDLHHRFGVTAADSALLVSNLEFDLSIYDIFGLWGVGGTVVTMTDAERTDPDVWKALIERHSITLLACVPSLLDMLLNATPAGSTALASVRAVFLGGDWVGVDLPRRMTALAPGVRVAGLGGTTETAIHATICETVDPPDHWAAVPYGTPLNNVQCRVVDATGNDCPDWVAGELWIGGAGVAHGYRGDPGRTADRFVRHHGQNWYRTGDLARYWPDGCLEFLGRADHQVKIRGYRVELGEVEGALRLLPGVHRAVASVLTGAAPTLVAAVSPEFGVSLERDAVLDGLRELLPGYMIPVQLLILETMPITGVGKLDRRAVHTMFDIEDTSSEFEPARSALERALAHIVGELIGADRVGRDDDFFALGGDSVLATTLVARVREWLDAPNAVVADVFSGRTVATIAERLMASDPVVGRLEQVADMYLEVIAMGDDELADRVTE</sequence>
<gene>
    <name evidence="11" type="ORF">CSW57_02060</name>
</gene>
<dbReference type="InterPro" id="IPR009081">
    <property type="entry name" value="PP-bd_ACP"/>
</dbReference>
<dbReference type="GO" id="GO:0000036">
    <property type="term" value="F:acyl carrier activity"/>
    <property type="evidence" value="ECO:0007669"/>
    <property type="project" value="TreeGrafter"/>
</dbReference>
<evidence type="ECO:0000256" key="1">
    <source>
        <dbReference type="ARBA" id="ARBA00001957"/>
    </source>
</evidence>
<name>A0A2G3PSN3_WILMA</name>
<dbReference type="Gene3D" id="3.40.50.1820">
    <property type="entry name" value="alpha/beta hydrolase"/>
    <property type="match status" value="1"/>
</dbReference>
<dbReference type="PANTHER" id="PTHR45527">
    <property type="entry name" value="NONRIBOSOMAL PEPTIDE SYNTHETASE"/>
    <property type="match status" value="1"/>
</dbReference>
<dbReference type="Pfam" id="PF00668">
    <property type="entry name" value="Condensation"/>
    <property type="match status" value="1"/>
</dbReference>
<dbReference type="Gene3D" id="3.30.559.30">
    <property type="entry name" value="Nonribosomal peptide synthetase, condensation domain"/>
    <property type="match status" value="1"/>
</dbReference>
<dbReference type="PROSITE" id="PS00455">
    <property type="entry name" value="AMP_BINDING"/>
    <property type="match status" value="1"/>
</dbReference>
<keyword evidence="6" id="KW-0597">Phosphoprotein</keyword>
<evidence type="ECO:0000256" key="8">
    <source>
        <dbReference type="ARBA" id="ARBA00033440"/>
    </source>
</evidence>
<dbReference type="InterPro" id="IPR020845">
    <property type="entry name" value="AMP-binding_CS"/>
</dbReference>
<dbReference type="EMBL" id="PEBD01000004">
    <property type="protein sequence ID" value="PHV68072.1"/>
    <property type="molecule type" value="Genomic_DNA"/>
</dbReference>
<dbReference type="InterPro" id="IPR023213">
    <property type="entry name" value="CAT-like_dom_sf"/>
</dbReference>
<dbReference type="PROSITE" id="PS50075">
    <property type="entry name" value="CARRIER"/>
    <property type="match status" value="2"/>
</dbReference>
<accession>A0A2G3PSN3</accession>
<dbReference type="UniPathway" id="UPA00011"/>
<dbReference type="GO" id="GO:0044550">
    <property type="term" value="P:secondary metabolite biosynthetic process"/>
    <property type="evidence" value="ECO:0007669"/>
    <property type="project" value="TreeGrafter"/>
</dbReference>
<dbReference type="InterPro" id="IPR001242">
    <property type="entry name" value="Condensation_dom"/>
</dbReference>
<dbReference type="PROSITE" id="PS00012">
    <property type="entry name" value="PHOSPHOPANTETHEINE"/>
    <property type="match status" value="1"/>
</dbReference>
<feature type="region of interest" description="Disordered" evidence="9">
    <location>
        <begin position="83"/>
        <end position="117"/>
    </location>
</feature>
<evidence type="ECO:0000256" key="9">
    <source>
        <dbReference type="SAM" id="MobiDB-lite"/>
    </source>
</evidence>
<dbReference type="InterPro" id="IPR000873">
    <property type="entry name" value="AMP-dep_synth/lig_dom"/>
</dbReference>
<evidence type="ECO:0000256" key="5">
    <source>
        <dbReference type="ARBA" id="ARBA00022450"/>
    </source>
</evidence>
<feature type="compositionally biased region" description="Polar residues" evidence="9">
    <location>
        <begin position="96"/>
        <end position="105"/>
    </location>
</feature>
<dbReference type="RefSeq" id="WP_099381231.1">
    <property type="nucleotide sequence ID" value="NZ_PEBD01000004.1"/>
</dbReference>
<dbReference type="AlphaFoldDB" id="A0A2G3PSN3"/>
<protein>
    <recommendedName>
        <fullName evidence="4">Phenyloxazoline synthase MbtB</fullName>
    </recommendedName>
    <alternativeName>
        <fullName evidence="8">Mycobactin synthetase protein B</fullName>
    </alternativeName>
</protein>
<dbReference type="Pfam" id="PF00501">
    <property type="entry name" value="AMP-binding"/>
    <property type="match status" value="1"/>
</dbReference>
<comment type="cofactor">
    <cofactor evidence="1">
        <name>pantetheine 4'-phosphate</name>
        <dbReference type="ChEBI" id="CHEBI:47942"/>
    </cofactor>
</comment>
<dbReference type="NCBIfam" id="TIGR01733">
    <property type="entry name" value="AA-adenyl-dom"/>
    <property type="match status" value="1"/>
</dbReference>
<dbReference type="SUPFAM" id="SSF47336">
    <property type="entry name" value="ACP-like"/>
    <property type="match status" value="2"/>
</dbReference>
<organism evidence="11 12">
    <name type="scientific">Williamsia marianensis</name>
    <dbReference type="NCBI Taxonomy" id="85044"/>
    <lineage>
        <taxon>Bacteria</taxon>
        <taxon>Bacillati</taxon>
        <taxon>Actinomycetota</taxon>
        <taxon>Actinomycetes</taxon>
        <taxon>Mycobacteriales</taxon>
        <taxon>Nocardiaceae</taxon>
        <taxon>Williamsia</taxon>
    </lineage>
</organism>
<dbReference type="FunFam" id="3.30.559.30:FF:000006">
    <property type="entry name" value="Yersiniabactin polyketide/non-ribosomal peptide synthetase"/>
    <property type="match status" value="1"/>
</dbReference>
<dbReference type="InterPro" id="IPR010071">
    <property type="entry name" value="AA_adenyl_dom"/>
</dbReference>
<evidence type="ECO:0000313" key="12">
    <source>
        <dbReference type="Proteomes" id="UP000225108"/>
    </source>
</evidence>
<keyword evidence="7" id="KW-0436">Ligase</keyword>
<comment type="pathway">
    <text evidence="2">Siderophore biosynthesis; mycobactin biosynthesis.</text>
</comment>
<dbReference type="CDD" id="cd19535">
    <property type="entry name" value="Cyc_NRPS"/>
    <property type="match status" value="1"/>
</dbReference>
<evidence type="ECO:0000259" key="10">
    <source>
        <dbReference type="PROSITE" id="PS50075"/>
    </source>
</evidence>
<dbReference type="PANTHER" id="PTHR45527:SF10">
    <property type="entry name" value="PYOCHELIN SYNTHASE PCHF"/>
    <property type="match status" value="1"/>
</dbReference>
<dbReference type="SUPFAM" id="SSF52777">
    <property type="entry name" value="CoA-dependent acyltransferases"/>
    <property type="match status" value="2"/>
</dbReference>
<comment type="caution">
    <text evidence="11">The sequence shown here is derived from an EMBL/GenBank/DDBJ whole genome shotgun (WGS) entry which is preliminary data.</text>
</comment>
<feature type="domain" description="Carrier" evidence="10">
    <location>
        <begin position="10"/>
        <end position="83"/>
    </location>
</feature>
<dbReference type="Gene3D" id="3.30.559.10">
    <property type="entry name" value="Chloramphenicol acetyltransferase-like domain"/>
    <property type="match status" value="1"/>
</dbReference>
<dbReference type="FunFam" id="3.40.50.12780:FF:000012">
    <property type="entry name" value="Non-ribosomal peptide synthetase"/>
    <property type="match status" value="1"/>
</dbReference>
<evidence type="ECO:0000256" key="2">
    <source>
        <dbReference type="ARBA" id="ARBA00005102"/>
    </source>
</evidence>
<feature type="domain" description="Carrier" evidence="10">
    <location>
        <begin position="1072"/>
        <end position="1148"/>
    </location>
</feature>
<dbReference type="FunFam" id="3.30.559.10:FF:000023">
    <property type="entry name" value="Non-ribosomal peptide synthetase"/>
    <property type="match status" value="1"/>
</dbReference>
<dbReference type="InterPro" id="IPR029058">
    <property type="entry name" value="AB_hydrolase_fold"/>
</dbReference>